<dbReference type="eggNOG" id="ENOG50344Q6">
    <property type="taxonomic scope" value="Bacteria"/>
</dbReference>
<dbReference type="EMBL" id="CP001339">
    <property type="protein sequence ID" value="ACL71658.1"/>
    <property type="molecule type" value="Genomic_DNA"/>
</dbReference>
<protein>
    <submittedName>
        <fullName evidence="1">Uncharacterized protein</fullName>
    </submittedName>
</protein>
<name>B8GLQ5_THISH</name>
<proteinExistence type="predicted"/>
<organism evidence="1 2">
    <name type="scientific">Thioalkalivibrio sulfidiphilus (strain HL-EbGR7)</name>
    <dbReference type="NCBI Taxonomy" id="396588"/>
    <lineage>
        <taxon>Bacteria</taxon>
        <taxon>Pseudomonadati</taxon>
        <taxon>Pseudomonadota</taxon>
        <taxon>Gammaproteobacteria</taxon>
        <taxon>Chromatiales</taxon>
        <taxon>Ectothiorhodospiraceae</taxon>
        <taxon>Thioalkalivibrio</taxon>
    </lineage>
</organism>
<dbReference type="OrthoDB" id="5295983at2"/>
<sequence>MAFEPEQMQRAFAFDPEQVSALRAGWARLMEALVWSDLRSSKLGAMPRLRKRFLELGENLRSVVSDRAWIPHPRERVKGAMGACLNLRDALNQVEQGTRGLEGGDDFQAFEQELLDFRHRLLVFLEHHEALWGDMLEAQYDEPLDDDDEQDDD</sequence>
<reference evidence="1 2" key="1">
    <citation type="journal article" date="2011" name="Stand. Genomic Sci.">
        <title>Complete genome sequence of 'Thioalkalivibrio sulfidophilus' HL-EbGr7.</title>
        <authorList>
            <person name="Muyzer G."/>
            <person name="Sorokin D.Y."/>
            <person name="Mavromatis K."/>
            <person name="Lapidus A."/>
            <person name="Clum A."/>
            <person name="Ivanova N."/>
            <person name="Pati A."/>
            <person name="d'Haeseleer P."/>
            <person name="Woyke T."/>
            <person name="Kyrpides N.C."/>
        </authorList>
    </citation>
    <scope>NUCLEOTIDE SEQUENCE [LARGE SCALE GENOMIC DNA]</scope>
    <source>
        <strain evidence="1 2">HL-EbGR7</strain>
    </source>
</reference>
<keyword evidence="2" id="KW-1185">Reference proteome</keyword>
<evidence type="ECO:0000313" key="2">
    <source>
        <dbReference type="Proteomes" id="UP000002383"/>
    </source>
</evidence>
<evidence type="ECO:0000313" key="1">
    <source>
        <dbReference type="EMBL" id="ACL71658.1"/>
    </source>
</evidence>
<gene>
    <name evidence="1" type="ordered locus">Tgr7_0561</name>
</gene>
<dbReference type="HOGENOM" id="CLU_1792288_0_0_6"/>
<dbReference type="KEGG" id="tgr:Tgr7_0561"/>
<dbReference type="Proteomes" id="UP000002383">
    <property type="component" value="Chromosome"/>
</dbReference>
<dbReference type="RefSeq" id="WP_012637146.1">
    <property type="nucleotide sequence ID" value="NC_011901.1"/>
</dbReference>
<dbReference type="AlphaFoldDB" id="B8GLQ5"/>
<accession>B8GLQ5</accession>
<dbReference type="STRING" id="396588.Tgr7_0561"/>